<dbReference type="InParanoid" id="F5YDM7"/>
<protein>
    <submittedName>
        <fullName evidence="1">Uncharacterized protein</fullName>
    </submittedName>
</protein>
<dbReference type="HOGENOM" id="CLU_3298077_0_0_12"/>
<reference evidence="1 2" key="2">
    <citation type="journal article" date="2011" name="ISME J.">
        <title>RNA-seq reveals cooperative metabolic interactions between two termite-gut spirochete species in co-culture.</title>
        <authorList>
            <person name="Rosenthal A.Z."/>
            <person name="Matson E.G."/>
            <person name="Eldar A."/>
            <person name="Leadbetter J.R."/>
        </authorList>
    </citation>
    <scope>NUCLEOTIDE SEQUENCE [LARGE SCALE GENOMIC DNA]</scope>
    <source>
        <strain evidence="2">ATCC BAA-888 / DSM 13862 / ZAS-9</strain>
    </source>
</reference>
<proteinExistence type="predicted"/>
<keyword evidence="2" id="KW-1185">Reference proteome</keyword>
<reference evidence="2" key="1">
    <citation type="submission" date="2009-12" db="EMBL/GenBank/DDBJ databases">
        <title>Complete sequence of Treponema azotonutricium strain ZAS-9.</title>
        <authorList>
            <person name="Tetu S.G."/>
            <person name="Matson E."/>
            <person name="Ren Q."/>
            <person name="Seshadri R."/>
            <person name="Elbourne L."/>
            <person name="Hassan K.A."/>
            <person name="Durkin A."/>
            <person name="Radune D."/>
            <person name="Mohamoud Y."/>
            <person name="Shay R."/>
            <person name="Jin S."/>
            <person name="Zhang X."/>
            <person name="Lucey K."/>
            <person name="Ballor N.R."/>
            <person name="Ottesen E."/>
            <person name="Rosenthal R."/>
            <person name="Allen A."/>
            <person name="Leadbetter J.R."/>
            <person name="Paulsen I.T."/>
        </authorList>
    </citation>
    <scope>NUCLEOTIDE SEQUENCE [LARGE SCALE GENOMIC DNA]</scope>
    <source>
        <strain evidence="2">ATCC BAA-888 / DSM 13862 / ZAS-9</strain>
    </source>
</reference>
<accession>F5YDM7</accession>
<dbReference type="EMBL" id="CP001841">
    <property type="protein sequence ID" value="AEF82009.1"/>
    <property type="molecule type" value="Genomic_DNA"/>
</dbReference>
<evidence type="ECO:0000313" key="2">
    <source>
        <dbReference type="Proteomes" id="UP000009222"/>
    </source>
</evidence>
<evidence type="ECO:0000313" key="1">
    <source>
        <dbReference type="EMBL" id="AEF82009.1"/>
    </source>
</evidence>
<dbReference type="AlphaFoldDB" id="F5YDM7"/>
<name>F5YDM7_LEAAZ</name>
<organism evidence="1 2">
    <name type="scientific">Leadbettera azotonutricia (strain ATCC BAA-888 / DSM 13862 / ZAS-9)</name>
    <name type="common">Treponema azotonutricium</name>
    <dbReference type="NCBI Taxonomy" id="545695"/>
    <lineage>
        <taxon>Bacteria</taxon>
        <taxon>Pseudomonadati</taxon>
        <taxon>Spirochaetota</taxon>
        <taxon>Spirochaetia</taxon>
        <taxon>Spirochaetales</taxon>
        <taxon>Breznakiellaceae</taxon>
        <taxon>Leadbettera</taxon>
    </lineage>
</organism>
<gene>
    <name evidence="1" type="ordered locus">TREAZ_0294</name>
</gene>
<sequence>MAMNPQNNMYLKTHFGSKYPTTLAQIPHSEKRIAADSGGK</sequence>
<dbReference type="KEGG" id="taz:TREAZ_0294"/>
<dbReference type="Proteomes" id="UP000009222">
    <property type="component" value="Chromosome"/>
</dbReference>